<name>A0A271LF89_9HYPH</name>
<dbReference type="RefSeq" id="WP_095494830.1">
    <property type="nucleotide sequence ID" value="NZ_NPKJ01000062.1"/>
</dbReference>
<organism evidence="1 2">
    <name type="scientific">Mesorhizobium temperatum</name>
    <dbReference type="NCBI Taxonomy" id="241416"/>
    <lineage>
        <taxon>Bacteria</taxon>
        <taxon>Pseudomonadati</taxon>
        <taxon>Pseudomonadota</taxon>
        <taxon>Alphaproteobacteria</taxon>
        <taxon>Hyphomicrobiales</taxon>
        <taxon>Phyllobacteriaceae</taxon>
        <taxon>Mesorhizobium</taxon>
    </lineage>
</organism>
<accession>A0A271LF89</accession>
<dbReference type="EMBL" id="NPKJ01000062">
    <property type="protein sequence ID" value="PAQ06782.1"/>
    <property type="molecule type" value="Genomic_DNA"/>
</dbReference>
<comment type="caution">
    <text evidence="1">The sequence shown here is derived from an EMBL/GenBank/DDBJ whole genome shotgun (WGS) entry which is preliminary data.</text>
</comment>
<proteinExistence type="predicted"/>
<sequence>MATTSVDQVTGYGETVAYKAPCRLATTANIVLSGLQTIDGSVTAANDRILVKNQSVPSQNGIYIAASSTWQRARDFDSNRDITKGTRVAVTDGTVGGTTVWAVTAANPITVGTTSITFANAFTGELVANLPGALDDAIHDATAKSTPVDADEMLLWDSVSAAIRKITWANVKAGILAYFNGTAKALPIDADRVWSGDSTASNVPVYSTWTQVKAFLKTYFDTLYQAIDAQLSSLIRQNSQSAAYTLVLTDSGKHIYHPAADTTARIWTIPANASVAFPIGTAITFDNDFGAGVITIAITSDTLVLVGTVGSTGSRTLASGGQATAIKVTSTRWRISGTGLT</sequence>
<evidence type="ECO:0008006" key="3">
    <source>
        <dbReference type="Google" id="ProtNLM"/>
    </source>
</evidence>
<evidence type="ECO:0000313" key="1">
    <source>
        <dbReference type="EMBL" id="PAQ06782.1"/>
    </source>
</evidence>
<reference evidence="1 2" key="1">
    <citation type="submission" date="2017-08" db="EMBL/GenBank/DDBJ databases">
        <title>Mesorhizobium wenxinae sp. nov., a novel rhizobial species isolated from root nodules of chickpea (Cicer arietinum L.).</title>
        <authorList>
            <person name="Zhang J."/>
        </authorList>
    </citation>
    <scope>NUCLEOTIDE SEQUENCE [LARGE SCALE GENOMIC DNA]</scope>
    <source>
        <strain evidence="1 2">SDW018</strain>
    </source>
</reference>
<evidence type="ECO:0000313" key="2">
    <source>
        <dbReference type="Proteomes" id="UP000216442"/>
    </source>
</evidence>
<gene>
    <name evidence="1" type="ORF">CIT26_23605</name>
</gene>
<protein>
    <recommendedName>
        <fullName evidence="3">Phage tail protein</fullName>
    </recommendedName>
</protein>
<dbReference type="Proteomes" id="UP000216442">
    <property type="component" value="Unassembled WGS sequence"/>
</dbReference>
<dbReference type="OrthoDB" id="8101534at2"/>
<dbReference type="AlphaFoldDB" id="A0A271LF89"/>
<keyword evidence="2" id="KW-1185">Reference proteome</keyword>